<name>A0A372M3V6_9ACTN</name>
<keyword evidence="2" id="KW-0328">Glycosyltransferase</keyword>
<dbReference type="Pfam" id="PF21036">
    <property type="entry name" value="EryCIII-like_N"/>
    <property type="match status" value="1"/>
</dbReference>
<dbReference type="InterPro" id="IPR010610">
    <property type="entry name" value="EryCIII-like_C"/>
</dbReference>
<evidence type="ECO:0000259" key="6">
    <source>
        <dbReference type="Pfam" id="PF21036"/>
    </source>
</evidence>
<dbReference type="InterPro" id="IPR002213">
    <property type="entry name" value="UDP_glucos_trans"/>
</dbReference>
<dbReference type="CDD" id="cd03784">
    <property type="entry name" value="GT1_Gtf-like"/>
    <property type="match status" value="1"/>
</dbReference>
<dbReference type="PANTHER" id="PTHR48050">
    <property type="entry name" value="STEROL 3-BETA-GLUCOSYLTRANSFERASE"/>
    <property type="match status" value="1"/>
</dbReference>
<dbReference type="SUPFAM" id="SSF53756">
    <property type="entry name" value="UDP-Glycosyltransferase/glycogen phosphorylase"/>
    <property type="match status" value="1"/>
</dbReference>
<dbReference type="GO" id="GO:0017000">
    <property type="term" value="P:antibiotic biosynthetic process"/>
    <property type="evidence" value="ECO:0007669"/>
    <property type="project" value="UniProtKB-ARBA"/>
</dbReference>
<evidence type="ECO:0000313" key="8">
    <source>
        <dbReference type="Proteomes" id="UP000263094"/>
    </source>
</evidence>
<dbReference type="Gene3D" id="3.40.50.2000">
    <property type="entry name" value="Glycogen Phosphorylase B"/>
    <property type="match status" value="2"/>
</dbReference>
<organism evidence="7 8">
    <name type="scientific">Streptomyces triticagri</name>
    <dbReference type="NCBI Taxonomy" id="2293568"/>
    <lineage>
        <taxon>Bacteria</taxon>
        <taxon>Bacillati</taxon>
        <taxon>Actinomycetota</taxon>
        <taxon>Actinomycetes</taxon>
        <taxon>Kitasatosporales</taxon>
        <taxon>Streptomycetaceae</taxon>
        <taxon>Streptomyces</taxon>
    </lineage>
</organism>
<comment type="caution">
    <text evidence="7">The sequence shown here is derived from an EMBL/GenBank/DDBJ whole genome shotgun (WGS) entry which is preliminary data.</text>
</comment>
<feature type="region of interest" description="Disordered" evidence="4">
    <location>
        <begin position="68"/>
        <end position="89"/>
    </location>
</feature>
<dbReference type="EMBL" id="QUAK01000087">
    <property type="protein sequence ID" value="RFU85618.1"/>
    <property type="molecule type" value="Genomic_DNA"/>
</dbReference>
<dbReference type="PANTHER" id="PTHR48050:SF13">
    <property type="entry name" value="STEROL 3-BETA-GLUCOSYLTRANSFERASE UGT80A2"/>
    <property type="match status" value="1"/>
</dbReference>
<proteinExistence type="inferred from homology"/>
<keyword evidence="3" id="KW-0808">Transferase</keyword>
<dbReference type="GO" id="GO:0016758">
    <property type="term" value="F:hexosyltransferase activity"/>
    <property type="evidence" value="ECO:0007669"/>
    <property type="project" value="UniProtKB-ARBA"/>
</dbReference>
<evidence type="ECO:0000256" key="4">
    <source>
        <dbReference type="SAM" id="MobiDB-lite"/>
    </source>
</evidence>
<dbReference type="InterPro" id="IPR050426">
    <property type="entry name" value="Glycosyltransferase_28"/>
</dbReference>
<evidence type="ECO:0000256" key="3">
    <source>
        <dbReference type="ARBA" id="ARBA00022679"/>
    </source>
</evidence>
<feature type="domain" description="Erythromycin biosynthesis protein CIII-like C-terminal" evidence="5">
    <location>
        <begin position="234"/>
        <end position="374"/>
    </location>
</feature>
<protein>
    <submittedName>
        <fullName evidence="7">DUF1205 domain-containing protein</fullName>
    </submittedName>
</protein>
<reference evidence="7 8" key="1">
    <citation type="submission" date="2018-08" db="EMBL/GenBank/DDBJ databases">
        <title>Isolation, diversity and antifungal activity of Actinobacteria from wheat.</title>
        <authorList>
            <person name="Han C."/>
        </authorList>
    </citation>
    <scope>NUCLEOTIDE SEQUENCE [LARGE SCALE GENOMIC DNA]</scope>
    <source>
        <strain evidence="7 8">NEAU-YY421</strain>
    </source>
</reference>
<comment type="similarity">
    <text evidence="1">Belongs to the glycosyltransferase 28 family.</text>
</comment>
<dbReference type="InterPro" id="IPR048284">
    <property type="entry name" value="EryCIII-like_N"/>
</dbReference>
<dbReference type="RefSeq" id="WP_128556720.1">
    <property type="nucleotide sequence ID" value="NZ_QUAK01000087.1"/>
</dbReference>
<dbReference type="FunFam" id="3.40.50.2000:FF:000072">
    <property type="entry name" value="Glycosyl transferase"/>
    <property type="match status" value="1"/>
</dbReference>
<keyword evidence="8" id="KW-1185">Reference proteome</keyword>
<dbReference type="AlphaFoldDB" id="A0A372M3V6"/>
<accession>A0A372M3V6</accession>
<evidence type="ECO:0000256" key="1">
    <source>
        <dbReference type="ARBA" id="ARBA00006962"/>
    </source>
</evidence>
<dbReference type="OrthoDB" id="3863369at2"/>
<dbReference type="GO" id="GO:0008194">
    <property type="term" value="F:UDP-glycosyltransferase activity"/>
    <property type="evidence" value="ECO:0007669"/>
    <property type="project" value="InterPro"/>
</dbReference>
<gene>
    <name evidence="7" type="ORF">DY218_16110</name>
</gene>
<feature type="domain" description="Erythromycin biosynthesis protein CIII-like N-terminal" evidence="6">
    <location>
        <begin position="23"/>
        <end position="220"/>
    </location>
</feature>
<dbReference type="Pfam" id="PF06722">
    <property type="entry name" value="EryCIII-like_C"/>
    <property type="match status" value="1"/>
</dbReference>
<dbReference type="Proteomes" id="UP000263094">
    <property type="component" value="Unassembled WGS sequence"/>
</dbReference>
<evidence type="ECO:0000313" key="7">
    <source>
        <dbReference type="EMBL" id="RFU85618.1"/>
    </source>
</evidence>
<evidence type="ECO:0000259" key="5">
    <source>
        <dbReference type="Pfam" id="PF06722"/>
    </source>
</evidence>
<sequence length="382" mass="40309">MRVLFAGPPFFGLLYPLVPLAHALRAAGHDVLLGTCGSAVQRTAEAGLLAVDCAPGIDPDALYAQMERDRRGKKPPAPGERGAPPKGKGFSFFSEEMADRMVATAESFSPDLVVHTPNGVVGQLVAARLKVPSVLHAVGFGHTSAHVGMMNDALAAGYERHGLAGPDPISAWLDVAPPSMSTTREPRRWFQRFVPFNGGANLPHWLYEQRSRPRITVTLGTVRPVVDGVSPMKWVVDAAREINAEFVLALGGADLTDLGRLPENVRPVDWLPLSSLLAASDAVIHHGGAGTTLTALDSGLPQIVLGEGADRPANAAAVRARGCGIVPDGPDDLTPDLVERLLSDTDLREAASAVAQEMAATPSPGETVQRLVELARTGGELR</sequence>
<evidence type="ECO:0000256" key="2">
    <source>
        <dbReference type="ARBA" id="ARBA00022676"/>
    </source>
</evidence>